<evidence type="ECO:0000256" key="6">
    <source>
        <dbReference type="SAM" id="Phobius"/>
    </source>
</evidence>
<comment type="caution">
    <text evidence="7">The sequence shown here is derived from an EMBL/GenBank/DDBJ whole genome shotgun (WGS) entry which is preliminary data.</text>
</comment>
<feature type="transmembrane region" description="Helical" evidence="6">
    <location>
        <begin position="158"/>
        <end position="178"/>
    </location>
</feature>
<dbReference type="SUPFAM" id="SSF103473">
    <property type="entry name" value="MFS general substrate transporter"/>
    <property type="match status" value="1"/>
</dbReference>
<evidence type="ECO:0000256" key="5">
    <source>
        <dbReference type="ARBA" id="ARBA00023136"/>
    </source>
</evidence>
<keyword evidence="5 6" id="KW-0472">Membrane</keyword>
<evidence type="ECO:0000256" key="4">
    <source>
        <dbReference type="ARBA" id="ARBA00022989"/>
    </source>
</evidence>
<keyword evidence="3 6" id="KW-0812">Transmembrane</keyword>
<name>A0A8H3IRP3_9LECA</name>
<keyword evidence="8" id="KW-1185">Reference proteome</keyword>
<accession>A0A8H3IRP3</accession>
<keyword evidence="2" id="KW-0813">Transport</keyword>
<reference evidence="7" key="1">
    <citation type="submission" date="2021-03" db="EMBL/GenBank/DDBJ databases">
        <authorList>
            <person name="Tagirdzhanova G."/>
        </authorList>
    </citation>
    <scope>NUCLEOTIDE SEQUENCE</scope>
</reference>
<evidence type="ECO:0000256" key="2">
    <source>
        <dbReference type="ARBA" id="ARBA00022448"/>
    </source>
</evidence>
<dbReference type="GO" id="GO:0022857">
    <property type="term" value="F:transmembrane transporter activity"/>
    <property type="evidence" value="ECO:0007669"/>
    <property type="project" value="TreeGrafter"/>
</dbReference>
<dbReference type="OrthoDB" id="440553at2759"/>
<dbReference type="AlphaFoldDB" id="A0A8H3IRP3"/>
<feature type="transmembrane region" description="Helical" evidence="6">
    <location>
        <begin position="98"/>
        <end position="119"/>
    </location>
</feature>
<keyword evidence="4 6" id="KW-1133">Transmembrane helix</keyword>
<gene>
    <name evidence="7" type="ORF">HETSPECPRED_007272</name>
</gene>
<evidence type="ECO:0000256" key="3">
    <source>
        <dbReference type="ARBA" id="ARBA00022692"/>
    </source>
</evidence>
<evidence type="ECO:0000313" key="7">
    <source>
        <dbReference type="EMBL" id="CAF9929048.1"/>
    </source>
</evidence>
<dbReference type="Gene3D" id="1.20.1250.20">
    <property type="entry name" value="MFS general substrate transporter like domains"/>
    <property type="match status" value="1"/>
</dbReference>
<dbReference type="Proteomes" id="UP000664521">
    <property type="component" value="Unassembled WGS sequence"/>
</dbReference>
<feature type="transmembrane region" description="Helical" evidence="6">
    <location>
        <begin position="68"/>
        <end position="86"/>
    </location>
</feature>
<organism evidence="7 8">
    <name type="scientific">Heterodermia speciosa</name>
    <dbReference type="NCBI Taxonomy" id="116794"/>
    <lineage>
        <taxon>Eukaryota</taxon>
        <taxon>Fungi</taxon>
        <taxon>Dikarya</taxon>
        <taxon>Ascomycota</taxon>
        <taxon>Pezizomycotina</taxon>
        <taxon>Lecanoromycetes</taxon>
        <taxon>OSLEUM clade</taxon>
        <taxon>Lecanoromycetidae</taxon>
        <taxon>Caliciales</taxon>
        <taxon>Physciaceae</taxon>
        <taxon>Heterodermia</taxon>
    </lineage>
</organism>
<dbReference type="EMBL" id="CAJPDS010000050">
    <property type="protein sequence ID" value="CAF9929048.1"/>
    <property type="molecule type" value="Genomic_DNA"/>
</dbReference>
<sequence length="199" mass="21661">MHIYRLNALQVGLTYLPYGVGCGLASYATGEIIDRDYKKTAISQGITIDRVRGDDISKFPIERARLRSIWYFIAISTTCTISYGWALHSSTHLAVPLILQFLCGLTVTGTFNVCNTLIVDIHPDCPATASAAVSVVRCSIAAIGVSVLQYLLDSLGPGWTFTVLGALCIATVPLLLCVRSWGLQWRTGSEEREFGRQSG</sequence>
<dbReference type="InterPro" id="IPR036259">
    <property type="entry name" value="MFS_trans_sf"/>
</dbReference>
<comment type="subcellular location">
    <subcellularLocation>
        <location evidence="1">Membrane</location>
        <topology evidence="1">Multi-pass membrane protein</topology>
    </subcellularLocation>
</comment>
<dbReference type="PANTHER" id="PTHR23502">
    <property type="entry name" value="MAJOR FACILITATOR SUPERFAMILY"/>
    <property type="match status" value="1"/>
</dbReference>
<proteinExistence type="predicted"/>
<dbReference type="GO" id="GO:0005886">
    <property type="term" value="C:plasma membrane"/>
    <property type="evidence" value="ECO:0007669"/>
    <property type="project" value="TreeGrafter"/>
</dbReference>
<evidence type="ECO:0000256" key="1">
    <source>
        <dbReference type="ARBA" id="ARBA00004141"/>
    </source>
</evidence>
<dbReference type="PANTHER" id="PTHR23502:SF51">
    <property type="entry name" value="QUINIDINE RESISTANCE PROTEIN 1-RELATED"/>
    <property type="match status" value="1"/>
</dbReference>
<evidence type="ECO:0000313" key="8">
    <source>
        <dbReference type="Proteomes" id="UP000664521"/>
    </source>
</evidence>
<evidence type="ECO:0008006" key="9">
    <source>
        <dbReference type="Google" id="ProtNLM"/>
    </source>
</evidence>
<protein>
    <recommendedName>
        <fullName evidence="9">Major facilitator superfamily (MFS) profile domain-containing protein</fullName>
    </recommendedName>
</protein>
<feature type="transmembrane region" description="Helical" evidence="6">
    <location>
        <begin position="131"/>
        <end position="152"/>
    </location>
</feature>